<comment type="similarity">
    <text evidence="4 14">Belongs to the cytochrome P450 family.</text>
</comment>
<name>A0A7N9CSM9_MACFA</name>
<dbReference type="GO" id="GO:0020037">
    <property type="term" value="F:heme binding"/>
    <property type="evidence" value="ECO:0007669"/>
    <property type="project" value="InterPro"/>
</dbReference>
<dbReference type="Ensembl" id="ENSMFAT00000080241.1">
    <property type="protein sequence ID" value="ENSMFAP00000055440.1"/>
    <property type="gene ID" value="ENSMFAG00000044440.2"/>
</dbReference>
<comment type="cofactor">
    <cofactor evidence="1 13">
        <name>heme</name>
        <dbReference type="ChEBI" id="CHEBI:30413"/>
    </cofactor>
</comment>
<evidence type="ECO:0000256" key="7">
    <source>
        <dbReference type="ARBA" id="ARBA00022824"/>
    </source>
</evidence>
<sequence length="229" mass="25760">MAMEEQNPDTEFTNKNMLMTVIYLLFAGTMTVSATVGYTLLLLMKYPHVQKRVREELTQELGSGQAPSLGDRTRLPYTDAVLHEAQRLLALVPMGIPRTLMRTTRFRGYTLPQGTEVFPLLGSILHDPSIFKHPEEFNPDRFLDADGRFRKHEAFLPFSLGKRVCLGEGLAKAELFLFFTTILQAFSLESPCPLDSLSLKPTISGLFNIPPAFQLQVRPTDLHSTTQTT</sequence>
<dbReference type="GO" id="GO:0016712">
    <property type="term" value="F:oxidoreductase activity, acting on paired donors, with incorporation or reduction of molecular oxygen, reduced flavin or flavoprotein as one donor, and incorporation of one atom of oxygen"/>
    <property type="evidence" value="ECO:0007669"/>
    <property type="project" value="TreeGrafter"/>
</dbReference>
<evidence type="ECO:0000256" key="2">
    <source>
        <dbReference type="ARBA" id="ARBA00004174"/>
    </source>
</evidence>
<reference evidence="16" key="2">
    <citation type="submission" date="2025-08" db="UniProtKB">
        <authorList>
            <consortium name="Ensembl"/>
        </authorList>
    </citation>
    <scope>IDENTIFICATION</scope>
</reference>
<organism evidence="16 17">
    <name type="scientific">Macaca fascicularis</name>
    <name type="common">Crab-eating macaque</name>
    <name type="synonym">Cynomolgus monkey</name>
    <dbReference type="NCBI Taxonomy" id="9541"/>
    <lineage>
        <taxon>Eukaryota</taxon>
        <taxon>Metazoa</taxon>
        <taxon>Chordata</taxon>
        <taxon>Craniata</taxon>
        <taxon>Vertebrata</taxon>
        <taxon>Euteleostomi</taxon>
        <taxon>Mammalia</taxon>
        <taxon>Eutheria</taxon>
        <taxon>Euarchontoglires</taxon>
        <taxon>Primates</taxon>
        <taxon>Haplorrhini</taxon>
        <taxon>Catarrhini</taxon>
        <taxon>Cercopithecidae</taxon>
        <taxon>Cercopithecinae</taxon>
        <taxon>Macaca</taxon>
    </lineage>
</organism>
<evidence type="ECO:0000256" key="14">
    <source>
        <dbReference type="RuleBase" id="RU000461"/>
    </source>
</evidence>
<evidence type="ECO:0000256" key="6">
    <source>
        <dbReference type="ARBA" id="ARBA00022723"/>
    </source>
</evidence>
<evidence type="ECO:0000256" key="15">
    <source>
        <dbReference type="SAM" id="Phobius"/>
    </source>
</evidence>
<keyword evidence="7" id="KW-0256">Endoplasmic reticulum</keyword>
<dbReference type="Proteomes" id="UP000233100">
    <property type="component" value="Chromosome 19"/>
</dbReference>
<dbReference type="InterPro" id="IPR036396">
    <property type="entry name" value="Cyt_P450_sf"/>
</dbReference>
<keyword evidence="15" id="KW-1133">Transmembrane helix</keyword>
<evidence type="ECO:0000256" key="12">
    <source>
        <dbReference type="ARBA" id="ARBA00023136"/>
    </source>
</evidence>
<dbReference type="InterPro" id="IPR002401">
    <property type="entry name" value="Cyt_P450_E_grp-I"/>
</dbReference>
<keyword evidence="6 13" id="KW-0479">Metal-binding</keyword>
<dbReference type="Gene3D" id="1.10.630.10">
    <property type="entry name" value="Cytochrome P450"/>
    <property type="match status" value="1"/>
</dbReference>
<evidence type="ECO:0000256" key="13">
    <source>
        <dbReference type="PIRSR" id="PIRSR602401-1"/>
    </source>
</evidence>
<dbReference type="InterPro" id="IPR050182">
    <property type="entry name" value="Cytochrome_P450_fam2"/>
</dbReference>
<keyword evidence="15" id="KW-0812">Transmembrane</keyword>
<keyword evidence="10 13" id="KW-0408">Iron</keyword>
<evidence type="ECO:0000256" key="8">
    <source>
        <dbReference type="ARBA" id="ARBA00022848"/>
    </source>
</evidence>
<dbReference type="GO" id="GO:0019373">
    <property type="term" value="P:epoxygenase P450 pathway"/>
    <property type="evidence" value="ECO:0007669"/>
    <property type="project" value="TreeGrafter"/>
</dbReference>
<evidence type="ECO:0000256" key="4">
    <source>
        <dbReference type="ARBA" id="ARBA00010617"/>
    </source>
</evidence>
<feature type="transmembrane region" description="Helical" evidence="15">
    <location>
        <begin position="20"/>
        <end position="44"/>
    </location>
</feature>
<reference evidence="16 17" key="1">
    <citation type="submission" date="2013-03" db="EMBL/GenBank/DDBJ databases">
        <authorList>
            <person name="Warren W."/>
            <person name="Wilson R.K."/>
        </authorList>
    </citation>
    <scope>NUCLEOTIDE SEQUENCE</scope>
</reference>
<dbReference type="GO" id="GO:0006805">
    <property type="term" value="P:xenobiotic metabolic process"/>
    <property type="evidence" value="ECO:0007669"/>
    <property type="project" value="TreeGrafter"/>
</dbReference>
<evidence type="ECO:0000256" key="3">
    <source>
        <dbReference type="ARBA" id="ARBA00004406"/>
    </source>
</evidence>
<dbReference type="GO" id="GO:0005789">
    <property type="term" value="C:endoplasmic reticulum membrane"/>
    <property type="evidence" value="ECO:0007669"/>
    <property type="project" value="UniProtKB-SubCell"/>
</dbReference>
<keyword evidence="11 14" id="KW-0503">Monooxygenase</keyword>
<keyword evidence="9 14" id="KW-0560">Oxidoreductase</keyword>
<dbReference type="SUPFAM" id="SSF48264">
    <property type="entry name" value="Cytochrome P450"/>
    <property type="match status" value="1"/>
</dbReference>
<keyword evidence="5 13" id="KW-0349">Heme</keyword>
<keyword evidence="8" id="KW-0492">Microsome</keyword>
<keyword evidence="17" id="KW-1185">Reference proteome</keyword>
<evidence type="ECO:0000313" key="16">
    <source>
        <dbReference type="Ensembl" id="ENSMFAP00000055440.1"/>
    </source>
</evidence>
<dbReference type="GO" id="GO:0008392">
    <property type="term" value="F:arachidonate epoxygenase activity"/>
    <property type="evidence" value="ECO:0007669"/>
    <property type="project" value="TreeGrafter"/>
</dbReference>
<evidence type="ECO:0000256" key="10">
    <source>
        <dbReference type="ARBA" id="ARBA00023004"/>
    </source>
</evidence>
<dbReference type="VGNC" id="VGNC:83077">
    <property type="gene designation" value="CYP2S1"/>
</dbReference>
<feature type="binding site" description="axial binding residue" evidence="13">
    <location>
        <position position="165"/>
    </location>
    <ligand>
        <name>heme</name>
        <dbReference type="ChEBI" id="CHEBI:30413"/>
    </ligand>
    <ligandPart>
        <name>Fe</name>
        <dbReference type="ChEBI" id="CHEBI:18248"/>
    </ligandPart>
</feature>
<protein>
    <submittedName>
        <fullName evidence="16">Cytochrome P450 family 2 subfamily S member 1</fullName>
    </submittedName>
</protein>
<dbReference type="FunFam" id="1.10.630.10:FF:000238">
    <property type="entry name" value="Cytochrome P450 2A6"/>
    <property type="match status" value="1"/>
</dbReference>
<dbReference type="InterPro" id="IPR001128">
    <property type="entry name" value="Cyt_P450"/>
</dbReference>
<dbReference type="InterPro" id="IPR017972">
    <property type="entry name" value="Cyt_P450_CS"/>
</dbReference>
<evidence type="ECO:0000256" key="9">
    <source>
        <dbReference type="ARBA" id="ARBA00023002"/>
    </source>
</evidence>
<evidence type="ECO:0000256" key="1">
    <source>
        <dbReference type="ARBA" id="ARBA00001971"/>
    </source>
</evidence>
<evidence type="ECO:0000256" key="11">
    <source>
        <dbReference type="ARBA" id="ARBA00023033"/>
    </source>
</evidence>
<dbReference type="PANTHER" id="PTHR24300:SF23">
    <property type="entry name" value="CYTOCHROME P450 2S1"/>
    <property type="match status" value="1"/>
</dbReference>
<dbReference type="GeneTree" id="ENSGT00940000162131"/>
<dbReference type="PRINTS" id="PR00385">
    <property type="entry name" value="P450"/>
</dbReference>
<dbReference type="PANTHER" id="PTHR24300">
    <property type="entry name" value="CYTOCHROME P450 508A4-RELATED"/>
    <property type="match status" value="1"/>
</dbReference>
<dbReference type="PROSITE" id="PS00086">
    <property type="entry name" value="CYTOCHROME_P450"/>
    <property type="match status" value="1"/>
</dbReference>
<evidence type="ECO:0000313" key="18">
    <source>
        <dbReference type="VGNC" id="VGNC:83077"/>
    </source>
</evidence>
<gene>
    <name evidence="16 18" type="primary">CYP2S1</name>
</gene>
<dbReference type="AlphaFoldDB" id="A0A7N9CSM9"/>
<dbReference type="Pfam" id="PF00067">
    <property type="entry name" value="p450"/>
    <property type="match status" value="1"/>
</dbReference>
<evidence type="ECO:0000313" key="17">
    <source>
        <dbReference type="Proteomes" id="UP000233100"/>
    </source>
</evidence>
<proteinExistence type="inferred from homology"/>
<evidence type="ECO:0000256" key="5">
    <source>
        <dbReference type="ARBA" id="ARBA00022617"/>
    </source>
</evidence>
<accession>A0A7N9CSM9</accession>
<comment type="subcellular location">
    <subcellularLocation>
        <location evidence="3">Endoplasmic reticulum membrane</location>
        <topology evidence="3">Peripheral membrane protein</topology>
    </subcellularLocation>
    <subcellularLocation>
        <location evidence="2">Microsome membrane</location>
        <topology evidence="2">Peripheral membrane protein</topology>
    </subcellularLocation>
</comment>
<dbReference type="GO" id="GO:0005506">
    <property type="term" value="F:iron ion binding"/>
    <property type="evidence" value="ECO:0007669"/>
    <property type="project" value="InterPro"/>
</dbReference>
<keyword evidence="12 15" id="KW-0472">Membrane</keyword>
<dbReference type="PRINTS" id="PR00463">
    <property type="entry name" value="EP450I"/>
</dbReference>
<reference evidence="16" key="3">
    <citation type="submission" date="2025-09" db="UniProtKB">
        <authorList>
            <consortium name="Ensembl"/>
        </authorList>
    </citation>
    <scope>IDENTIFICATION</scope>
</reference>